<evidence type="ECO:0000256" key="1">
    <source>
        <dbReference type="SAM" id="Phobius"/>
    </source>
</evidence>
<evidence type="ECO:0000313" key="2">
    <source>
        <dbReference type="EMBL" id="KAK2178294.1"/>
    </source>
</evidence>
<name>A0AAD9KVA4_RIDPI</name>
<keyword evidence="1" id="KW-0812">Transmembrane</keyword>
<organism evidence="2 3">
    <name type="scientific">Ridgeia piscesae</name>
    <name type="common">Tubeworm</name>
    <dbReference type="NCBI Taxonomy" id="27915"/>
    <lineage>
        <taxon>Eukaryota</taxon>
        <taxon>Metazoa</taxon>
        <taxon>Spiralia</taxon>
        <taxon>Lophotrochozoa</taxon>
        <taxon>Annelida</taxon>
        <taxon>Polychaeta</taxon>
        <taxon>Sedentaria</taxon>
        <taxon>Canalipalpata</taxon>
        <taxon>Sabellida</taxon>
        <taxon>Siboglinidae</taxon>
        <taxon>Ridgeia</taxon>
    </lineage>
</organism>
<feature type="transmembrane region" description="Helical" evidence="1">
    <location>
        <begin position="14"/>
        <end position="39"/>
    </location>
</feature>
<evidence type="ECO:0000313" key="3">
    <source>
        <dbReference type="Proteomes" id="UP001209878"/>
    </source>
</evidence>
<dbReference type="EMBL" id="JAODUO010000549">
    <property type="protein sequence ID" value="KAK2178294.1"/>
    <property type="molecule type" value="Genomic_DNA"/>
</dbReference>
<keyword evidence="3" id="KW-1185">Reference proteome</keyword>
<sequence length="102" mass="11309">MSTTSDECTGNPQWYAFLCSSLITFFAGLLLVLTWRIFAWLCYQNKRGRAGSQQKAIIHTAKKATDAEIGWVTEAKDWAGELISGQTTTGRILVGVVFINYA</sequence>
<dbReference type="Proteomes" id="UP001209878">
    <property type="component" value="Unassembled WGS sequence"/>
</dbReference>
<proteinExistence type="predicted"/>
<keyword evidence="1" id="KW-0472">Membrane</keyword>
<gene>
    <name evidence="2" type="ORF">NP493_549g01036</name>
</gene>
<keyword evidence="1" id="KW-1133">Transmembrane helix</keyword>
<comment type="caution">
    <text evidence="2">The sequence shown here is derived from an EMBL/GenBank/DDBJ whole genome shotgun (WGS) entry which is preliminary data.</text>
</comment>
<protein>
    <submittedName>
        <fullName evidence="2">Uncharacterized protein</fullName>
    </submittedName>
</protein>
<reference evidence="2" key="1">
    <citation type="journal article" date="2023" name="Mol. Biol. Evol.">
        <title>Third-Generation Sequencing Reveals the Adaptive Role of the Epigenome in Three Deep-Sea Polychaetes.</title>
        <authorList>
            <person name="Perez M."/>
            <person name="Aroh O."/>
            <person name="Sun Y."/>
            <person name="Lan Y."/>
            <person name="Juniper S.K."/>
            <person name="Young C.R."/>
            <person name="Angers B."/>
            <person name="Qian P.Y."/>
        </authorList>
    </citation>
    <scope>NUCLEOTIDE SEQUENCE</scope>
    <source>
        <strain evidence="2">R07B-5</strain>
    </source>
</reference>
<dbReference type="AlphaFoldDB" id="A0AAD9KVA4"/>
<accession>A0AAD9KVA4</accession>